<organism evidence="1 2">
    <name type="scientific">Tectimicrobiota bacterium</name>
    <dbReference type="NCBI Taxonomy" id="2528274"/>
    <lineage>
        <taxon>Bacteria</taxon>
        <taxon>Pseudomonadati</taxon>
        <taxon>Nitrospinota/Tectimicrobiota group</taxon>
        <taxon>Candidatus Tectimicrobiota</taxon>
    </lineage>
</organism>
<dbReference type="EMBL" id="JACQWF010000018">
    <property type="protein sequence ID" value="MBI4594827.1"/>
    <property type="molecule type" value="Genomic_DNA"/>
</dbReference>
<dbReference type="InterPro" id="IPR038444">
    <property type="entry name" value="DUF465_sf"/>
</dbReference>
<protein>
    <submittedName>
        <fullName evidence="1">DUF465 domain-containing protein</fullName>
    </submittedName>
</protein>
<name>A0A933LQ05_UNCTE</name>
<comment type="caution">
    <text evidence="1">The sequence shown here is derived from an EMBL/GenBank/DDBJ whole genome shotgun (WGS) entry which is preliminary data.</text>
</comment>
<dbReference type="Gene3D" id="6.10.280.50">
    <property type="match status" value="1"/>
</dbReference>
<evidence type="ECO:0000313" key="2">
    <source>
        <dbReference type="Proteomes" id="UP000772181"/>
    </source>
</evidence>
<evidence type="ECO:0000313" key="1">
    <source>
        <dbReference type="EMBL" id="MBI4594827.1"/>
    </source>
</evidence>
<gene>
    <name evidence="1" type="ORF">HY730_00430</name>
</gene>
<dbReference type="Proteomes" id="UP000772181">
    <property type="component" value="Unassembled WGS sequence"/>
</dbReference>
<sequence>MEEQDLMEKIRKEDQEFAKLWNEHKSFESKLEEYSKMRYLTTEQEIDRKRIQKMKLLGKDRMAEIIRKYKTT</sequence>
<dbReference type="AlphaFoldDB" id="A0A933LQ05"/>
<reference evidence="1" key="1">
    <citation type="submission" date="2020-07" db="EMBL/GenBank/DDBJ databases">
        <title>Huge and variable diversity of episymbiotic CPR bacteria and DPANN archaea in groundwater ecosystems.</title>
        <authorList>
            <person name="He C.Y."/>
            <person name="Keren R."/>
            <person name="Whittaker M."/>
            <person name="Farag I.F."/>
            <person name="Doudna J."/>
            <person name="Cate J.H.D."/>
            <person name="Banfield J.F."/>
        </authorList>
    </citation>
    <scope>NUCLEOTIDE SEQUENCE</scope>
    <source>
        <strain evidence="1">NC_groundwater_1482_Ag_S-0.65um_47_24</strain>
    </source>
</reference>
<proteinExistence type="predicted"/>
<accession>A0A933LQ05</accession>